<accession>A0AAV1ALB5</accession>
<dbReference type="InterPro" id="IPR051283">
    <property type="entry name" value="Sec_Metabolite_Acyltrans"/>
</dbReference>
<dbReference type="EMBL" id="OX451739">
    <property type="protein sequence ID" value="CAI8609287.1"/>
    <property type="molecule type" value="Genomic_DNA"/>
</dbReference>
<keyword evidence="3" id="KW-1185">Reference proteome</keyword>
<evidence type="ECO:0000313" key="3">
    <source>
        <dbReference type="Proteomes" id="UP001157006"/>
    </source>
</evidence>
<name>A0AAV1ALB5_VICFA</name>
<keyword evidence="1" id="KW-0808">Transferase</keyword>
<gene>
    <name evidence="2" type="ORF">VFH_IV125600</name>
</gene>
<organism evidence="2 3">
    <name type="scientific">Vicia faba</name>
    <name type="common">Broad bean</name>
    <name type="synonym">Faba vulgaris</name>
    <dbReference type="NCBI Taxonomy" id="3906"/>
    <lineage>
        <taxon>Eukaryota</taxon>
        <taxon>Viridiplantae</taxon>
        <taxon>Streptophyta</taxon>
        <taxon>Embryophyta</taxon>
        <taxon>Tracheophyta</taxon>
        <taxon>Spermatophyta</taxon>
        <taxon>Magnoliopsida</taxon>
        <taxon>eudicotyledons</taxon>
        <taxon>Gunneridae</taxon>
        <taxon>Pentapetalae</taxon>
        <taxon>rosids</taxon>
        <taxon>fabids</taxon>
        <taxon>Fabales</taxon>
        <taxon>Fabaceae</taxon>
        <taxon>Papilionoideae</taxon>
        <taxon>50 kb inversion clade</taxon>
        <taxon>NPAAA clade</taxon>
        <taxon>Hologalegina</taxon>
        <taxon>IRL clade</taxon>
        <taxon>Fabeae</taxon>
        <taxon>Vicia</taxon>
    </lineage>
</organism>
<dbReference type="PANTHER" id="PTHR31896">
    <property type="entry name" value="FAMILY REGULATORY PROTEIN, PUTATIVE (AFU_ORTHOLOGUE AFUA_3G14730)-RELATED"/>
    <property type="match status" value="1"/>
</dbReference>
<sequence length="178" mass="20034">MASIKLISTIHVKSLWNFINSWSKISCGLDQPSKLPTLNRWFLDHLVEAPIKFPFPKEENLKKEIKYFLVIDARSRVVSRLCENYFGNALQVKSPRLFQGRLSSVKPLATSSSPRFDVYGNDFGWGKLVAVRSGGANKSDGTITMFCGEEEGSIDVEVFLSYDMLAAMGNDPQFINIF</sequence>
<dbReference type="AlphaFoldDB" id="A0AAV1ALB5"/>
<dbReference type="GO" id="GO:0016740">
    <property type="term" value="F:transferase activity"/>
    <property type="evidence" value="ECO:0007669"/>
    <property type="project" value="UniProtKB-KW"/>
</dbReference>
<reference evidence="2 3" key="1">
    <citation type="submission" date="2023-01" db="EMBL/GenBank/DDBJ databases">
        <authorList>
            <person name="Kreplak J."/>
        </authorList>
    </citation>
    <scope>NUCLEOTIDE SEQUENCE [LARGE SCALE GENOMIC DNA]</scope>
</reference>
<dbReference type="Proteomes" id="UP001157006">
    <property type="component" value="Chromosome 4"/>
</dbReference>
<dbReference type="PANTHER" id="PTHR31896:SF43">
    <property type="entry name" value="PROTEIN ENHANCED PSEUDOMONAS SUSCEPTIBILITY 1"/>
    <property type="match status" value="1"/>
</dbReference>
<protein>
    <submittedName>
        <fullName evidence="2">Uncharacterized protein</fullName>
    </submittedName>
</protein>
<dbReference type="InterPro" id="IPR023213">
    <property type="entry name" value="CAT-like_dom_sf"/>
</dbReference>
<dbReference type="Gene3D" id="3.30.559.10">
    <property type="entry name" value="Chloramphenicol acetyltransferase-like domain"/>
    <property type="match status" value="1"/>
</dbReference>
<evidence type="ECO:0000313" key="2">
    <source>
        <dbReference type="EMBL" id="CAI8609287.1"/>
    </source>
</evidence>
<proteinExistence type="predicted"/>
<dbReference type="Pfam" id="PF02458">
    <property type="entry name" value="Transferase"/>
    <property type="match status" value="1"/>
</dbReference>
<evidence type="ECO:0000256" key="1">
    <source>
        <dbReference type="ARBA" id="ARBA00022679"/>
    </source>
</evidence>